<dbReference type="CDD" id="cd00090">
    <property type="entry name" value="HTH_ARSR"/>
    <property type="match status" value="1"/>
</dbReference>
<keyword evidence="2" id="KW-0238">DNA-binding</keyword>
<dbReference type="GO" id="GO:0043565">
    <property type="term" value="F:sequence-specific DNA binding"/>
    <property type="evidence" value="ECO:0007669"/>
    <property type="project" value="InterPro"/>
</dbReference>
<dbReference type="InterPro" id="IPR036390">
    <property type="entry name" value="WH_DNA-bd_sf"/>
</dbReference>
<dbReference type="FunFam" id="1.10.10.10:FF:000186">
    <property type="entry name" value="AsnC family transcriptional regulator"/>
    <property type="match status" value="1"/>
</dbReference>
<dbReference type="PANTHER" id="PTHR30154:SF46">
    <property type="entry name" value="TRANSCRIPTIONAL REGULATORY PROTEIN"/>
    <property type="match status" value="1"/>
</dbReference>
<sequence>MALDRMDHAILDVLKRDGRMTATELAGRVGLSASACSRRIKRLEDVGVITGYGAAINEAARARGLTVVVFVSLHSQTEEFLSAFERAVQRCENVVEGYLLSGPFDYSLRVLARDVGDYERIHKEQLSRLPGVSRMQSNFALRKVVG</sequence>
<dbReference type="SUPFAM" id="SSF46785">
    <property type="entry name" value="Winged helix' DNA-binding domain"/>
    <property type="match status" value="1"/>
</dbReference>
<dbReference type="OrthoDB" id="9813313at2"/>
<dbReference type="InterPro" id="IPR011991">
    <property type="entry name" value="ArsR-like_HTH"/>
</dbReference>
<evidence type="ECO:0000313" key="6">
    <source>
        <dbReference type="Proteomes" id="UP000284605"/>
    </source>
</evidence>
<dbReference type="GO" id="GO:0043200">
    <property type="term" value="P:response to amino acid"/>
    <property type="evidence" value="ECO:0007669"/>
    <property type="project" value="TreeGrafter"/>
</dbReference>
<organism evidence="5 6">
    <name type="scientific">Oleomonas cavernae</name>
    <dbReference type="NCBI Taxonomy" id="2320859"/>
    <lineage>
        <taxon>Bacteria</taxon>
        <taxon>Pseudomonadati</taxon>
        <taxon>Pseudomonadota</taxon>
        <taxon>Alphaproteobacteria</taxon>
        <taxon>Acetobacterales</taxon>
        <taxon>Acetobacteraceae</taxon>
        <taxon>Oleomonas</taxon>
    </lineage>
</organism>
<dbReference type="Gene3D" id="1.10.10.10">
    <property type="entry name" value="Winged helix-like DNA-binding domain superfamily/Winged helix DNA-binding domain"/>
    <property type="match status" value="1"/>
</dbReference>
<evidence type="ECO:0000256" key="2">
    <source>
        <dbReference type="ARBA" id="ARBA00023125"/>
    </source>
</evidence>
<dbReference type="Pfam" id="PF13412">
    <property type="entry name" value="HTH_24"/>
    <property type="match status" value="1"/>
</dbReference>
<accession>A0A418WIK1</accession>
<name>A0A418WIK1_9PROT</name>
<dbReference type="InterPro" id="IPR019887">
    <property type="entry name" value="Tscrpt_reg_AsnC/Lrp_C"/>
</dbReference>
<dbReference type="GO" id="GO:0006355">
    <property type="term" value="P:regulation of DNA-templated transcription"/>
    <property type="evidence" value="ECO:0007669"/>
    <property type="project" value="UniProtKB-ARBA"/>
</dbReference>
<keyword evidence="3" id="KW-0804">Transcription</keyword>
<dbReference type="PRINTS" id="PR00033">
    <property type="entry name" value="HTHASNC"/>
</dbReference>
<dbReference type="InterPro" id="IPR011008">
    <property type="entry name" value="Dimeric_a/b-barrel"/>
</dbReference>
<keyword evidence="6" id="KW-1185">Reference proteome</keyword>
<evidence type="ECO:0000256" key="1">
    <source>
        <dbReference type="ARBA" id="ARBA00023015"/>
    </source>
</evidence>
<proteinExistence type="predicted"/>
<dbReference type="PROSITE" id="PS50956">
    <property type="entry name" value="HTH_ASNC_2"/>
    <property type="match status" value="1"/>
</dbReference>
<evidence type="ECO:0000313" key="5">
    <source>
        <dbReference type="EMBL" id="RJF89877.1"/>
    </source>
</evidence>
<evidence type="ECO:0000259" key="4">
    <source>
        <dbReference type="PROSITE" id="PS50956"/>
    </source>
</evidence>
<dbReference type="SUPFAM" id="SSF54909">
    <property type="entry name" value="Dimeric alpha+beta barrel"/>
    <property type="match status" value="1"/>
</dbReference>
<dbReference type="SMART" id="SM00344">
    <property type="entry name" value="HTH_ASNC"/>
    <property type="match status" value="1"/>
</dbReference>
<dbReference type="PROSITE" id="PS00519">
    <property type="entry name" value="HTH_ASNC_1"/>
    <property type="match status" value="1"/>
</dbReference>
<protein>
    <submittedName>
        <fullName evidence="5">Lrp/AsnC family transcriptional regulator</fullName>
    </submittedName>
</protein>
<dbReference type="InterPro" id="IPR019885">
    <property type="entry name" value="Tscrpt_reg_HTH_AsnC-type_CS"/>
</dbReference>
<dbReference type="InterPro" id="IPR000485">
    <property type="entry name" value="AsnC-type_HTH_dom"/>
</dbReference>
<dbReference type="PANTHER" id="PTHR30154">
    <property type="entry name" value="LEUCINE-RESPONSIVE REGULATORY PROTEIN"/>
    <property type="match status" value="1"/>
</dbReference>
<comment type="caution">
    <text evidence="5">The sequence shown here is derived from an EMBL/GenBank/DDBJ whole genome shotgun (WGS) entry which is preliminary data.</text>
</comment>
<dbReference type="GO" id="GO:0005829">
    <property type="term" value="C:cytosol"/>
    <property type="evidence" value="ECO:0007669"/>
    <property type="project" value="TreeGrafter"/>
</dbReference>
<dbReference type="EMBL" id="QYUK01000011">
    <property type="protein sequence ID" value="RJF89877.1"/>
    <property type="molecule type" value="Genomic_DNA"/>
</dbReference>
<dbReference type="Proteomes" id="UP000284605">
    <property type="component" value="Unassembled WGS sequence"/>
</dbReference>
<dbReference type="Pfam" id="PF01037">
    <property type="entry name" value="AsnC_trans_reg"/>
    <property type="match status" value="1"/>
</dbReference>
<dbReference type="AlphaFoldDB" id="A0A418WIK1"/>
<dbReference type="InterPro" id="IPR019888">
    <property type="entry name" value="Tscrpt_reg_AsnC-like"/>
</dbReference>
<dbReference type="Gene3D" id="3.30.70.920">
    <property type="match status" value="1"/>
</dbReference>
<gene>
    <name evidence="5" type="ORF">D3874_06135</name>
</gene>
<feature type="domain" description="HTH asnC-type" evidence="4">
    <location>
        <begin position="3"/>
        <end position="66"/>
    </location>
</feature>
<dbReference type="InterPro" id="IPR036388">
    <property type="entry name" value="WH-like_DNA-bd_sf"/>
</dbReference>
<keyword evidence="1" id="KW-0805">Transcription regulation</keyword>
<evidence type="ECO:0000256" key="3">
    <source>
        <dbReference type="ARBA" id="ARBA00023163"/>
    </source>
</evidence>
<reference evidence="5 6" key="1">
    <citation type="submission" date="2018-09" db="EMBL/GenBank/DDBJ databases">
        <authorList>
            <person name="Zhu H."/>
        </authorList>
    </citation>
    <scope>NUCLEOTIDE SEQUENCE [LARGE SCALE GENOMIC DNA]</scope>
    <source>
        <strain evidence="5 6">K1W22B-8</strain>
    </source>
</reference>